<dbReference type="RefSeq" id="WP_317981439.1">
    <property type="nucleotide sequence ID" value="NZ_BTCL01000020.1"/>
</dbReference>
<name>A0ABQ6NQX4_9BACL</name>
<reference evidence="1 2" key="1">
    <citation type="submission" date="2023-05" db="EMBL/GenBank/DDBJ databases">
        <title>Draft genome of Paenibacillus sp. CCS26.</title>
        <authorList>
            <person name="Akita H."/>
            <person name="Shinto Y."/>
            <person name="Kimura Z."/>
        </authorList>
    </citation>
    <scope>NUCLEOTIDE SEQUENCE [LARGE SCALE GENOMIC DNA]</scope>
    <source>
        <strain evidence="1 2">CCS26</strain>
    </source>
</reference>
<dbReference type="Proteomes" id="UP001285921">
    <property type="component" value="Unassembled WGS sequence"/>
</dbReference>
<proteinExistence type="predicted"/>
<comment type="caution">
    <text evidence="1">The sequence shown here is derived from an EMBL/GenBank/DDBJ whole genome shotgun (WGS) entry which is preliminary data.</text>
</comment>
<dbReference type="EMBL" id="BTCL01000020">
    <property type="protein sequence ID" value="GMK47486.1"/>
    <property type="molecule type" value="Genomic_DNA"/>
</dbReference>
<keyword evidence="2" id="KW-1185">Reference proteome</keyword>
<sequence>MSHQNNRLLIDKIIERTVLILKDSYGSVAVEDAFQMAIGEAEVHFNEDIKLKLTPEIGQSIKLKLK</sequence>
<accession>A0ABQ6NQX4</accession>
<protein>
    <submittedName>
        <fullName evidence="1">Uncharacterized protein</fullName>
    </submittedName>
</protein>
<organism evidence="1 2">
    <name type="scientific">Paenibacillus glycanilyticus</name>
    <dbReference type="NCBI Taxonomy" id="126569"/>
    <lineage>
        <taxon>Bacteria</taxon>
        <taxon>Bacillati</taxon>
        <taxon>Bacillota</taxon>
        <taxon>Bacilli</taxon>
        <taxon>Bacillales</taxon>
        <taxon>Paenibacillaceae</taxon>
        <taxon>Paenibacillus</taxon>
    </lineage>
</organism>
<evidence type="ECO:0000313" key="1">
    <source>
        <dbReference type="EMBL" id="GMK47486.1"/>
    </source>
</evidence>
<evidence type="ECO:0000313" key="2">
    <source>
        <dbReference type="Proteomes" id="UP001285921"/>
    </source>
</evidence>
<gene>
    <name evidence="1" type="ORF">PghCCS26_46160</name>
</gene>